<keyword evidence="6 9" id="KW-1133">Transmembrane helix</keyword>
<dbReference type="InterPro" id="IPR013525">
    <property type="entry name" value="ABC2_TM"/>
</dbReference>
<evidence type="ECO:0000259" key="10">
    <source>
        <dbReference type="PROSITE" id="PS50893"/>
    </source>
</evidence>
<feature type="compositionally biased region" description="Polar residues" evidence="8">
    <location>
        <begin position="167"/>
        <end position="190"/>
    </location>
</feature>
<dbReference type="InterPro" id="IPR027417">
    <property type="entry name" value="P-loop_NTPase"/>
</dbReference>
<evidence type="ECO:0000256" key="2">
    <source>
        <dbReference type="ARBA" id="ARBA00022448"/>
    </source>
</evidence>
<proteinExistence type="predicted"/>
<evidence type="ECO:0000256" key="6">
    <source>
        <dbReference type="ARBA" id="ARBA00022989"/>
    </source>
</evidence>
<evidence type="ECO:0000256" key="3">
    <source>
        <dbReference type="ARBA" id="ARBA00022692"/>
    </source>
</evidence>
<keyword evidence="7 9" id="KW-0472">Membrane</keyword>
<protein>
    <submittedName>
        <fullName evidence="11">G10569 protein</fullName>
    </submittedName>
</protein>
<accession>A0ABP1GAI8</accession>
<dbReference type="InterPro" id="IPR003593">
    <property type="entry name" value="AAA+_ATPase"/>
</dbReference>
<feature type="transmembrane region" description="Helical" evidence="9">
    <location>
        <begin position="860"/>
        <end position="882"/>
    </location>
</feature>
<dbReference type="Pfam" id="PF01061">
    <property type="entry name" value="ABC2_membrane"/>
    <property type="match status" value="1"/>
</dbReference>
<dbReference type="SMART" id="SM00382">
    <property type="entry name" value="AAA"/>
    <property type="match status" value="1"/>
</dbReference>
<dbReference type="Proteomes" id="UP001497392">
    <property type="component" value="Unassembled WGS sequence"/>
</dbReference>
<evidence type="ECO:0000256" key="4">
    <source>
        <dbReference type="ARBA" id="ARBA00022741"/>
    </source>
</evidence>
<name>A0ABP1GAI8_9CHLO</name>
<keyword evidence="5" id="KW-0067">ATP-binding</keyword>
<keyword evidence="3 9" id="KW-0812">Transmembrane</keyword>
<sequence>MAIGWVQSPQPSPRPRQQAQQQPQQQGPPQAQQTAVPSTSAGQGAAGGEAPKEERPQDAAAHAHDSSVTTSAPASQEAHSEQPSTTVSGAAHAPAGGGVAAGPESNMYGESVISVPPLSISDDEEDDEADSKAASSHDAAASSSSAQPVSRLDFSSVYSLFYRNSPEPDSQSQQGRTEQSGRSSETTTANPLAAQNEYTPYAEAKPPMRTSAMRPDTAHESQQRARGFSPSDSASLEENPAFAQDTAKSSPAIVPVQPDPEDVPEKLKLGSSSGGSDDEPPAGLRAAESWHISAEKDGRGMHVTFQDVYYIVKNQADKRSKVAILQGVSGFFNPGQMAAVMGPSGSGKSTFLDLLAGRKTVGEQKGEILFSGVRPTKAFLKRYTGYVEQFDTLLAELTVREMLLYTAELKCSLAEPLAKKKRRVDSLLETLALERCANTLIGDSLARGISGGQAKRTNIGIALITNPRVLFLDEPTSGLDSYTAHEVISVVRGLVKRGITICATIHCPPPHTFTLFDRALIMQRGRVVYFGLNGQPAIDYFYSHFDKVRRKADNENLAEWIVDITTEADRQGSDKFVEAYKTSKLKEQNDMDVACHIEAESGNISRATLKALSTKRGTSTPMWLGLWVMLKYRTKNNYCNGLYLFGRLFDKAVFTFLTATFYLWVGKNNTAANVPNIGGLLFLWVVLPAYGAGPYLPAIVMERPVYVREMSDGLYSPLTYLMYKMIEELFMAILMSVAFALPVYYLCQMQGSFFVFWLAWLISLADGIAFAYGTAAVSPNMDIANCVLLTYPTALLFAGGYVLRWADIPRYWIWFGYINWLWYGWGAVMINQYKNSDIKIYGDTGVLEYYSLNGIDEWAFLGYSALTFVFFFLVAYIALVFLKHQKR</sequence>
<evidence type="ECO:0000313" key="12">
    <source>
        <dbReference type="Proteomes" id="UP001497392"/>
    </source>
</evidence>
<dbReference type="SUPFAM" id="SSF52540">
    <property type="entry name" value="P-loop containing nucleoside triphosphate hydrolases"/>
    <property type="match status" value="1"/>
</dbReference>
<dbReference type="PROSITE" id="PS50893">
    <property type="entry name" value="ABC_TRANSPORTER_2"/>
    <property type="match status" value="1"/>
</dbReference>
<dbReference type="InterPro" id="IPR050352">
    <property type="entry name" value="ABCG_transporters"/>
</dbReference>
<evidence type="ECO:0000256" key="9">
    <source>
        <dbReference type="SAM" id="Phobius"/>
    </source>
</evidence>
<feature type="region of interest" description="Disordered" evidence="8">
    <location>
        <begin position="162"/>
        <end position="283"/>
    </location>
</feature>
<comment type="subcellular location">
    <subcellularLocation>
        <location evidence="1">Membrane</location>
        <topology evidence="1">Multi-pass membrane protein</topology>
    </subcellularLocation>
</comment>
<evidence type="ECO:0000256" key="5">
    <source>
        <dbReference type="ARBA" id="ARBA00022840"/>
    </source>
</evidence>
<feature type="transmembrane region" description="Helical" evidence="9">
    <location>
        <begin position="781"/>
        <end position="804"/>
    </location>
</feature>
<evidence type="ECO:0000256" key="1">
    <source>
        <dbReference type="ARBA" id="ARBA00004141"/>
    </source>
</evidence>
<dbReference type="Gene3D" id="3.40.50.300">
    <property type="entry name" value="P-loop containing nucleotide triphosphate hydrolases"/>
    <property type="match status" value="1"/>
</dbReference>
<feature type="transmembrane region" description="Helical" evidence="9">
    <location>
        <begin position="754"/>
        <end position="775"/>
    </location>
</feature>
<dbReference type="Pfam" id="PF00005">
    <property type="entry name" value="ABC_tran"/>
    <property type="match status" value="1"/>
</dbReference>
<keyword evidence="4" id="KW-0547">Nucleotide-binding</keyword>
<evidence type="ECO:0000256" key="8">
    <source>
        <dbReference type="SAM" id="MobiDB-lite"/>
    </source>
</evidence>
<evidence type="ECO:0000313" key="11">
    <source>
        <dbReference type="EMBL" id="CAL5227574.1"/>
    </source>
</evidence>
<keyword evidence="12" id="KW-1185">Reference proteome</keyword>
<dbReference type="PANTHER" id="PTHR48041:SF91">
    <property type="entry name" value="ABC TRANSPORTER G FAMILY MEMBER 28"/>
    <property type="match status" value="1"/>
</dbReference>
<dbReference type="CDD" id="cd03213">
    <property type="entry name" value="ABCG_EPDR"/>
    <property type="match status" value="1"/>
</dbReference>
<feature type="domain" description="ABC transporter" evidence="10">
    <location>
        <begin position="303"/>
        <end position="549"/>
    </location>
</feature>
<feature type="transmembrane region" description="Helical" evidence="9">
    <location>
        <begin position="677"/>
        <end position="696"/>
    </location>
</feature>
<evidence type="ECO:0000256" key="7">
    <source>
        <dbReference type="ARBA" id="ARBA00023136"/>
    </source>
</evidence>
<keyword evidence="2" id="KW-0813">Transport</keyword>
<dbReference type="PANTHER" id="PTHR48041">
    <property type="entry name" value="ABC TRANSPORTER G FAMILY MEMBER 28"/>
    <property type="match status" value="1"/>
</dbReference>
<gene>
    <name evidence="11" type="primary">g10569</name>
    <name evidence="11" type="ORF">VP750_LOCUS9480</name>
</gene>
<dbReference type="EMBL" id="CAXHTA020000017">
    <property type="protein sequence ID" value="CAL5227574.1"/>
    <property type="molecule type" value="Genomic_DNA"/>
</dbReference>
<feature type="transmembrane region" description="Helical" evidence="9">
    <location>
        <begin position="811"/>
        <end position="830"/>
    </location>
</feature>
<feature type="compositionally biased region" description="Low complexity" evidence="8">
    <location>
        <begin position="132"/>
        <end position="146"/>
    </location>
</feature>
<comment type="caution">
    <text evidence="11">The sequence shown here is derived from an EMBL/GenBank/DDBJ whole genome shotgun (WGS) entry which is preliminary data.</text>
</comment>
<feature type="compositionally biased region" description="Low complexity" evidence="8">
    <location>
        <begin position="15"/>
        <end position="33"/>
    </location>
</feature>
<feature type="transmembrane region" description="Helical" evidence="9">
    <location>
        <begin position="729"/>
        <end position="747"/>
    </location>
</feature>
<organism evidence="11 12">
    <name type="scientific">Coccomyxa viridis</name>
    <dbReference type="NCBI Taxonomy" id="1274662"/>
    <lineage>
        <taxon>Eukaryota</taxon>
        <taxon>Viridiplantae</taxon>
        <taxon>Chlorophyta</taxon>
        <taxon>core chlorophytes</taxon>
        <taxon>Trebouxiophyceae</taxon>
        <taxon>Trebouxiophyceae incertae sedis</taxon>
        <taxon>Coccomyxaceae</taxon>
        <taxon>Coccomyxa</taxon>
    </lineage>
</organism>
<feature type="region of interest" description="Disordered" evidence="8">
    <location>
        <begin position="1"/>
        <end position="149"/>
    </location>
</feature>
<dbReference type="InterPro" id="IPR003439">
    <property type="entry name" value="ABC_transporter-like_ATP-bd"/>
</dbReference>
<feature type="compositionally biased region" description="Basic and acidic residues" evidence="8">
    <location>
        <begin position="50"/>
        <end position="65"/>
    </location>
</feature>
<feature type="transmembrane region" description="Helical" evidence="9">
    <location>
        <begin position="642"/>
        <end position="665"/>
    </location>
</feature>
<reference evidence="11 12" key="1">
    <citation type="submission" date="2024-06" db="EMBL/GenBank/DDBJ databases">
        <authorList>
            <person name="Kraege A."/>
            <person name="Thomma B."/>
        </authorList>
    </citation>
    <scope>NUCLEOTIDE SEQUENCE [LARGE SCALE GENOMIC DNA]</scope>
</reference>